<dbReference type="EMBL" id="JBAMMX010000004">
    <property type="protein sequence ID" value="KAK6942806.1"/>
    <property type="molecule type" value="Genomic_DNA"/>
</dbReference>
<name>A0AAN8W7H1_9MAGN</name>
<feature type="transmembrane region" description="Helical" evidence="7">
    <location>
        <begin position="195"/>
        <end position="215"/>
    </location>
</feature>
<keyword evidence="4 7" id="KW-1133">Transmembrane helix</keyword>
<feature type="transmembrane region" description="Helical" evidence="7">
    <location>
        <begin position="123"/>
        <end position="149"/>
    </location>
</feature>
<comment type="similarity">
    <text evidence="2">Belongs to the NRAMP (TC 2.A.55) family.</text>
</comment>
<gene>
    <name evidence="8" type="ORF">RJ641_028183</name>
</gene>
<dbReference type="GO" id="GO:0015086">
    <property type="term" value="F:cadmium ion transmembrane transporter activity"/>
    <property type="evidence" value="ECO:0007669"/>
    <property type="project" value="TreeGrafter"/>
</dbReference>
<dbReference type="GO" id="GO:0034755">
    <property type="term" value="P:iron ion transmembrane transport"/>
    <property type="evidence" value="ECO:0007669"/>
    <property type="project" value="TreeGrafter"/>
</dbReference>
<feature type="transmembrane region" description="Helical" evidence="7">
    <location>
        <begin position="395"/>
        <end position="413"/>
    </location>
</feature>
<dbReference type="PANTHER" id="PTHR11706:SF75">
    <property type="entry name" value="ETHYLENE-INSENSITIVE PROTEIN 2"/>
    <property type="match status" value="1"/>
</dbReference>
<feature type="region of interest" description="Disordered" evidence="6">
    <location>
        <begin position="613"/>
        <end position="665"/>
    </location>
</feature>
<feature type="compositionally biased region" description="Basic and acidic residues" evidence="6">
    <location>
        <begin position="484"/>
        <end position="508"/>
    </location>
</feature>
<evidence type="ECO:0000256" key="1">
    <source>
        <dbReference type="ARBA" id="ARBA00004141"/>
    </source>
</evidence>
<evidence type="ECO:0000256" key="7">
    <source>
        <dbReference type="SAM" id="Phobius"/>
    </source>
</evidence>
<dbReference type="Proteomes" id="UP001370490">
    <property type="component" value="Unassembled WGS sequence"/>
</dbReference>
<feature type="region of interest" description="Disordered" evidence="6">
    <location>
        <begin position="483"/>
        <end position="525"/>
    </location>
</feature>
<organism evidence="8 9">
    <name type="scientific">Dillenia turbinata</name>
    <dbReference type="NCBI Taxonomy" id="194707"/>
    <lineage>
        <taxon>Eukaryota</taxon>
        <taxon>Viridiplantae</taxon>
        <taxon>Streptophyta</taxon>
        <taxon>Embryophyta</taxon>
        <taxon>Tracheophyta</taxon>
        <taxon>Spermatophyta</taxon>
        <taxon>Magnoliopsida</taxon>
        <taxon>eudicotyledons</taxon>
        <taxon>Gunneridae</taxon>
        <taxon>Pentapetalae</taxon>
        <taxon>Dilleniales</taxon>
        <taxon>Dilleniaceae</taxon>
        <taxon>Dillenia</taxon>
    </lineage>
</organism>
<keyword evidence="5 7" id="KW-0472">Membrane</keyword>
<keyword evidence="9" id="KW-1185">Reference proteome</keyword>
<keyword evidence="3 7" id="KW-0812">Transmembrane</keyword>
<sequence length="1306" mass="142878">MEAESRSANQMPGIFQQLSPAVVPVLLISIGYIDPGKWATVVEGGAHFGVDLIVPVLLFSFAAILCQYLSACIGVVTGRDLAQICSEEYDRATCIFLGVQAELSLIALDLTMILGIAQGLSLVLGIDLSTCVFLTAIDAFLFPVVTTFLESCHAKIVWIILSGFILLCYVLGVLICQPEIPLSMNGMMTKLSGESAFALMGLLGASIMPHSFYLHSSIVQHQLPPNVSKDALCHEHFFAILCMFSGIFLVNYVLMNSAANVFYSAGLVPLTIQDAMSLMDQVLRSPFAPFAFVLLLILSSQITTLTWNVSGQVVLQAFFKIDVPGWLHRFAIRIIAIVPAYCCSKDLGAEGIYQLLIYVQVMVALLLPSSVVPLFRVATSRSIMGSYKVSPFLEFLALITFIAMLGLNIIFIVEMIFGDSDWVVNLRWNMGNSIGLAYVILLVIACASLGVMVWLAATPLKSAGVRIDSQMWDLDVAKSVSEASAEKEETNVSETKHRLDEPVEKREPVASTGRSLLSHSDVPGPDIDFKLPETIISDEESHLTTVEDTCSKSMLSSSSVCHLEESISTAESDNGSVVNEVSEGESLDTTISKLETAVPVEKTLRVEGELLDEKEDEEVETWESEEPSKGFFMTSPPTSEGPGSFRTLSGKSDEGGNGPGSLSRLSGLGRAARRQLAAVLDEFWGQLYDFHGQTTQEAKAKKFDVLLGMDPKPDTSTLKVDTLGKEYTGCFLSPGGRGSDSLIGFNSFDTSRRQRMHSSIESSFNPQRGSSSLWNNHAELLDAYVQNSSRNVHDAGERRYHSLRIPTSSDVYDYQPATIHGYKLASYVDRITKDRNSSFFNGQTESLSPKSMPLGPTRYTDTFAYGSVRKPQNGFSSLQPSSIQNLAASRNIPLQAERNYYDLFPPGFGENPWTQANSKKFRSMPDISGISLACRDLYSADRSGQLESSIGTGASVGRTANDTMYLNPKQRAGAPLAFDELSPSNVYTDAFSLQLNSGLERRSSWAKQPLEQFGVAPKIHIGEDEVGSGPSFSNKEANPVADMEVKLLQSFRVCILKLLKLEGSDWLFRQNDGADEDLIDRVAAREGLFYEAETREIARAVQIGDTHFISDRKSSSMSKTDEAELTKLFVSSVPHCGEGCIWKADLIVSFGVWCIHRILELSLMESRPELWGKYTYVLNRLQGIIDPAFFRPRMPTPTCFCLEIPVSQQRRMSPPVLNGILPPIARAGKGKCTTASTLLDIIKDVEVAISSRKGRSGTAAGDVAFPKGKENLASVLKRYKRRLSNKPVGECGTASRKAPPSTSYGS</sequence>
<feature type="transmembrane region" description="Helical" evidence="7">
    <location>
        <begin position="53"/>
        <end position="76"/>
    </location>
</feature>
<evidence type="ECO:0000313" key="8">
    <source>
        <dbReference type="EMBL" id="KAK6942806.1"/>
    </source>
</evidence>
<dbReference type="GO" id="GO:0005384">
    <property type="term" value="F:manganese ion transmembrane transporter activity"/>
    <property type="evidence" value="ECO:0007669"/>
    <property type="project" value="TreeGrafter"/>
</dbReference>
<evidence type="ECO:0000256" key="3">
    <source>
        <dbReference type="ARBA" id="ARBA00022692"/>
    </source>
</evidence>
<evidence type="ECO:0000256" key="2">
    <source>
        <dbReference type="ARBA" id="ARBA00009965"/>
    </source>
</evidence>
<feature type="transmembrane region" description="Helical" evidence="7">
    <location>
        <begin position="96"/>
        <end position="117"/>
    </location>
</feature>
<dbReference type="InterPro" id="IPR017187">
    <property type="entry name" value="EIN2"/>
</dbReference>
<dbReference type="PANTHER" id="PTHR11706">
    <property type="entry name" value="SOLUTE CARRIER PROTEIN FAMILY 11 MEMBER"/>
    <property type="match status" value="1"/>
</dbReference>
<feature type="transmembrane region" description="Helical" evidence="7">
    <location>
        <begin position="286"/>
        <end position="306"/>
    </location>
</feature>
<evidence type="ECO:0000256" key="6">
    <source>
        <dbReference type="SAM" id="MobiDB-lite"/>
    </source>
</evidence>
<dbReference type="Pfam" id="PF01566">
    <property type="entry name" value="Nramp"/>
    <property type="match status" value="1"/>
</dbReference>
<feature type="region of interest" description="Disordered" evidence="6">
    <location>
        <begin position="1286"/>
        <end position="1306"/>
    </location>
</feature>
<accession>A0AAN8W7H1</accession>
<dbReference type="InterPro" id="IPR001046">
    <property type="entry name" value="NRAMP_fam"/>
</dbReference>
<comment type="subcellular location">
    <subcellularLocation>
        <location evidence="1">Membrane</location>
        <topology evidence="1">Multi-pass membrane protein</topology>
    </subcellularLocation>
</comment>
<dbReference type="PRINTS" id="PR00447">
    <property type="entry name" value="NATRESASSCMP"/>
</dbReference>
<reference evidence="8 9" key="1">
    <citation type="submission" date="2023-12" db="EMBL/GenBank/DDBJ databases">
        <title>A high-quality genome assembly for Dillenia turbinata (Dilleniales).</title>
        <authorList>
            <person name="Chanderbali A."/>
        </authorList>
    </citation>
    <scope>NUCLEOTIDE SEQUENCE [LARGE SCALE GENOMIC DNA]</scope>
    <source>
        <strain evidence="8">LSX21</strain>
        <tissue evidence="8">Leaf</tissue>
    </source>
</reference>
<feature type="compositionally biased region" description="Acidic residues" evidence="6">
    <location>
        <begin position="613"/>
        <end position="625"/>
    </location>
</feature>
<feature type="transmembrane region" description="Helical" evidence="7">
    <location>
        <begin position="434"/>
        <end position="457"/>
    </location>
</feature>
<feature type="transmembrane region" description="Helical" evidence="7">
    <location>
        <begin position="156"/>
        <end position="175"/>
    </location>
</feature>
<feature type="transmembrane region" description="Helical" evidence="7">
    <location>
        <begin position="236"/>
        <end position="255"/>
    </location>
</feature>
<proteinExistence type="inferred from homology"/>
<evidence type="ECO:0000313" key="9">
    <source>
        <dbReference type="Proteomes" id="UP001370490"/>
    </source>
</evidence>
<dbReference type="PIRSF" id="PIRSF037378">
    <property type="entry name" value="EIN2"/>
    <property type="match status" value="1"/>
</dbReference>
<dbReference type="GO" id="GO:0009873">
    <property type="term" value="P:ethylene-activated signaling pathway"/>
    <property type="evidence" value="ECO:0007669"/>
    <property type="project" value="InterPro"/>
</dbReference>
<evidence type="ECO:0000256" key="4">
    <source>
        <dbReference type="ARBA" id="ARBA00022989"/>
    </source>
</evidence>
<feature type="transmembrane region" description="Helical" evidence="7">
    <location>
        <begin position="12"/>
        <end position="33"/>
    </location>
</feature>
<dbReference type="GO" id="GO:0005886">
    <property type="term" value="C:plasma membrane"/>
    <property type="evidence" value="ECO:0007669"/>
    <property type="project" value="TreeGrafter"/>
</dbReference>
<comment type="caution">
    <text evidence="8">The sequence shown here is derived from an EMBL/GenBank/DDBJ whole genome shotgun (WGS) entry which is preliminary data.</text>
</comment>
<feature type="transmembrane region" description="Helical" evidence="7">
    <location>
        <begin position="355"/>
        <end position="375"/>
    </location>
</feature>
<protein>
    <submittedName>
        <fullName evidence="8">NRAMP family</fullName>
    </submittedName>
</protein>
<evidence type="ECO:0000256" key="5">
    <source>
        <dbReference type="ARBA" id="ARBA00023136"/>
    </source>
</evidence>